<dbReference type="Proteomes" id="UP001172386">
    <property type="component" value="Unassembled WGS sequence"/>
</dbReference>
<evidence type="ECO:0000313" key="2">
    <source>
        <dbReference type="Proteomes" id="UP001172386"/>
    </source>
</evidence>
<sequence length="1173" mass="131932">MVAEKKQITRSRISYSCQTCRRRKVKCDKTHPICGGCQKAGEECVYSEADKSAFDPILQSAALNDDLPSRKRRATDQEAVQQDGSDVAVPAIRKIEQKLNQLTTLMHDLGRLTPVSNGSPSDNGQTDELFEATQVDDSTGSQRPYHNPSGVSGENRRLGGSALNGEEPWNQVLGKLELLNHLIKSGIKSIQQPSNANYHSPTHPHQVSAVPPLTQIGQPSVLNLHNQPDLASDTALLKRLGAPEGMAVNDIVAPTEEESNVLFRSWLWSNYPMYPVFSPRLILKKFNTFHRWYRNGMDFGLPNPDPSFMPFVYLIWYTGISNLSEKGWQKWFPWAKEKSAIISNLRILLEQRLKTIETEPLPSVFSLATAVIYRSITQAAHDAMTNCTSVMLLVRTAQSMGLHVERSSKQLSEVEAETKRRLWWEVIHLDTSVSTALNMPVVMDECYTDIKMIKELKQSALGTNDALEYEKHLEEDNSCPDRPDDPFNNNNTSMVSVYHLVARARFTLVTVTKRLLKSNMKAQTMTMSEMGDLRKSILEVGKEVKATIDRIQTRGIPELNFTPENNLAPDLDHLDAMGETVTEEEIENFLREGPKCNHTAPIAKHHRSATIAFHKWARIYLSMMIDRLDCVSYAPFLKNSKSRLWAVARNCALKSCHAFMRKFISLAEDLQLQRFRWAWPFLYQPMHATVILLVDLHDRPHSNEAPRSRAMIDKMFSLSSLCKGRFDMDTLQGPLQPAPLREGGSEAWVMLRRLRRKAWQKAGLDPDVLWSEEDQMAVGVGKPLDENELFIRSLREDIILHHKERQARRETNGRPLHEELARRLLQGGTYDDSRRQYLHPSEVGPGEPLNGPIVQELAQLDIGKEAPDVLLLRARFDQELMPFAIGPDGREYIVQQQKGNETALQEKAEPRKEGQYIHIGELIRKIKETKQQYTSNAAIHHTLSSTISDALDNSVSSSCNWRTTRASEDAAYQDLLDQHSGSRVNSTAPIVTSANSSSFDPPLSDALSPPGTSITKAPGFAIHPFAYFSQSYMSENGTTATTPAQKPIADATTRLEHYQHQRMPIPEDSYSLAASIPPTLHNLGFTRSKNVPMLVTPAPTAQEEPVADVVTMPSTTDGVTGVYDTDMEFDWQRWDELFGHFGGFEDMLMDGGPSELDDGENNNVSASWEGLQY</sequence>
<organism evidence="1 2">
    <name type="scientific">Neophaeococcomyces mojaviensis</name>
    <dbReference type="NCBI Taxonomy" id="3383035"/>
    <lineage>
        <taxon>Eukaryota</taxon>
        <taxon>Fungi</taxon>
        <taxon>Dikarya</taxon>
        <taxon>Ascomycota</taxon>
        <taxon>Pezizomycotina</taxon>
        <taxon>Eurotiomycetes</taxon>
        <taxon>Chaetothyriomycetidae</taxon>
        <taxon>Chaetothyriales</taxon>
        <taxon>Chaetothyriales incertae sedis</taxon>
        <taxon>Neophaeococcomyces</taxon>
    </lineage>
</organism>
<keyword evidence="2" id="KW-1185">Reference proteome</keyword>
<reference evidence="1" key="1">
    <citation type="submission" date="2022-10" db="EMBL/GenBank/DDBJ databases">
        <title>Culturing micro-colonial fungi from biological soil crusts in the Mojave desert and describing Neophaeococcomyces mojavensis, and introducing the new genera and species Taxawa tesnikishii.</title>
        <authorList>
            <person name="Kurbessoian T."/>
            <person name="Stajich J.E."/>
        </authorList>
    </citation>
    <scope>NUCLEOTIDE SEQUENCE</scope>
    <source>
        <strain evidence="1">JES_112</strain>
    </source>
</reference>
<gene>
    <name evidence="1" type="ORF">H2198_009211</name>
</gene>
<evidence type="ECO:0000313" key="1">
    <source>
        <dbReference type="EMBL" id="KAJ9651514.1"/>
    </source>
</evidence>
<protein>
    <submittedName>
        <fullName evidence="1">Uncharacterized protein</fullName>
    </submittedName>
</protein>
<comment type="caution">
    <text evidence="1">The sequence shown here is derived from an EMBL/GenBank/DDBJ whole genome shotgun (WGS) entry which is preliminary data.</text>
</comment>
<proteinExistence type="predicted"/>
<name>A0ACC2ZVP2_9EURO</name>
<dbReference type="EMBL" id="JAPDRQ010000252">
    <property type="protein sequence ID" value="KAJ9651514.1"/>
    <property type="molecule type" value="Genomic_DNA"/>
</dbReference>
<accession>A0ACC2ZVP2</accession>